<accession>A0ABW4BVY8</accession>
<protein>
    <submittedName>
        <fullName evidence="7">Cation:proton antiporter</fullName>
    </submittedName>
</protein>
<evidence type="ECO:0000256" key="5">
    <source>
        <dbReference type="SAM" id="Phobius"/>
    </source>
</evidence>
<evidence type="ECO:0000259" key="6">
    <source>
        <dbReference type="Pfam" id="PF00999"/>
    </source>
</evidence>
<dbReference type="EMBL" id="JBHTOI010000035">
    <property type="protein sequence ID" value="MFD1418169.1"/>
    <property type="molecule type" value="Genomic_DNA"/>
</dbReference>
<gene>
    <name evidence="7" type="ORF">ACFQ42_05420</name>
</gene>
<comment type="caution">
    <text evidence="7">The sequence shown here is derived from an EMBL/GenBank/DDBJ whole genome shotgun (WGS) entry which is preliminary data.</text>
</comment>
<keyword evidence="3 5" id="KW-1133">Transmembrane helix</keyword>
<dbReference type="InterPro" id="IPR006153">
    <property type="entry name" value="Cation/H_exchanger_TM"/>
</dbReference>
<keyword evidence="8" id="KW-1185">Reference proteome</keyword>
<reference evidence="8" key="1">
    <citation type="journal article" date="2019" name="Int. J. Syst. Evol. Microbiol.">
        <title>The Global Catalogue of Microorganisms (GCM) 10K type strain sequencing project: providing services to taxonomists for standard genome sequencing and annotation.</title>
        <authorList>
            <consortium name="The Broad Institute Genomics Platform"/>
            <consortium name="The Broad Institute Genome Sequencing Center for Infectious Disease"/>
            <person name="Wu L."/>
            <person name="Ma J."/>
        </authorList>
    </citation>
    <scope>NUCLEOTIDE SEQUENCE [LARGE SCALE GENOMIC DNA]</scope>
    <source>
        <strain evidence="8">CCM 8936</strain>
    </source>
</reference>
<proteinExistence type="predicted"/>
<keyword evidence="4 5" id="KW-0472">Membrane</keyword>
<dbReference type="Pfam" id="PF00999">
    <property type="entry name" value="Na_H_Exchanger"/>
    <property type="match status" value="1"/>
</dbReference>
<feature type="domain" description="Cation/H+ exchanger transmembrane" evidence="6">
    <location>
        <begin position="10"/>
        <end position="109"/>
    </location>
</feature>
<name>A0ABW4BVY8_9LACO</name>
<evidence type="ECO:0000256" key="3">
    <source>
        <dbReference type="ARBA" id="ARBA00022989"/>
    </source>
</evidence>
<organism evidence="7 8">
    <name type="scientific">Companilactobacillus keshanensis</name>
    <dbReference type="NCBI Taxonomy" id="2486003"/>
    <lineage>
        <taxon>Bacteria</taxon>
        <taxon>Bacillati</taxon>
        <taxon>Bacillota</taxon>
        <taxon>Bacilli</taxon>
        <taxon>Lactobacillales</taxon>
        <taxon>Lactobacillaceae</taxon>
        <taxon>Companilactobacillus</taxon>
    </lineage>
</organism>
<evidence type="ECO:0000256" key="2">
    <source>
        <dbReference type="ARBA" id="ARBA00022692"/>
    </source>
</evidence>
<evidence type="ECO:0000313" key="7">
    <source>
        <dbReference type="EMBL" id="MFD1418169.1"/>
    </source>
</evidence>
<comment type="subcellular location">
    <subcellularLocation>
        <location evidence="1">Membrane</location>
        <topology evidence="1">Multi-pass membrane protein</topology>
    </subcellularLocation>
</comment>
<dbReference type="RefSeq" id="WP_125677913.1">
    <property type="nucleotide sequence ID" value="NZ_JBHTOI010000035.1"/>
</dbReference>
<feature type="transmembrane region" description="Helical" evidence="5">
    <location>
        <begin position="85"/>
        <end position="107"/>
    </location>
</feature>
<evidence type="ECO:0000313" key="8">
    <source>
        <dbReference type="Proteomes" id="UP001597251"/>
    </source>
</evidence>
<keyword evidence="2 5" id="KW-0812">Transmembrane</keyword>
<evidence type="ECO:0000256" key="4">
    <source>
        <dbReference type="ARBA" id="ARBA00023136"/>
    </source>
</evidence>
<evidence type="ECO:0000256" key="1">
    <source>
        <dbReference type="ARBA" id="ARBA00004141"/>
    </source>
</evidence>
<sequence length="113" mass="12738">METVFIVLLLIAAVVGANAIYSRFDLIPVAFLQMAGGYVLSFLPIYKHFEFEPEIFLLVIISVLMFNDGQNTNIRKLMRQMGTTLSMSVVLAILTVLVVGTITHQLIPQFFYH</sequence>
<dbReference type="Proteomes" id="UP001597251">
    <property type="component" value="Unassembled WGS sequence"/>
</dbReference>